<dbReference type="SUPFAM" id="SSF52151">
    <property type="entry name" value="FabD/lysophospholipase-like"/>
    <property type="match status" value="1"/>
</dbReference>
<evidence type="ECO:0000313" key="7">
    <source>
        <dbReference type="Proteomes" id="UP000032430"/>
    </source>
</evidence>
<evidence type="ECO:0000256" key="1">
    <source>
        <dbReference type="ARBA" id="ARBA00022801"/>
    </source>
</evidence>
<proteinExistence type="predicted"/>
<dbReference type="Gene3D" id="3.40.1090.10">
    <property type="entry name" value="Cytosolic phospholipase A2 catalytic domain"/>
    <property type="match status" value="2"/>
</dbReference>
<dbReference type="Pfam" id="PF01734">
    <property type="entry name" value="Patatin"/>
    <property type="match status" value="1"/>
</dbReference>
<dbReference type="InterPro" id="IPR016035">
    <property type="entry name" value="Acyl_Trfase/lysoPLipase"/>
</dbReference>
<accession>A0A098G650</accession>
<evidence type="ECO:0000313" key="6">
    <source>
        <dbReference type="EMBL" id="CEG57978.1"/>
    </source>
</evidence>
<comment type="caution">
    <text evidence="4">Lacks conserved residue(s) required for the propagation of feature annotation.</text>
</comment>
<dbReference type="InterPro" id="IPR002641">
    <property type="entry name" value="PNPLA_dom"/>
</dbReference>
<dbReference type="PANTHER" id="PTHR14226:SF78">
    <property type="entry name" value="SLR0060 PROTEIN"/>
    <property type="match status" value="1"/>
</dbReference>
<dbReference type="PROSITE" id="PS51635">
    <property type="entry name" value="PNPLA"/>
    <property type="match status" value="1"/>
</dbReference>
<dbReference type="Proteomes" id="UP000032430">
    <property type="component" value="Chromosome I"/>
</dbReference>
<protein>
    <submittedName>
        <fullName evidence="6">Putative phospholipase, patatin family</fullName>
    </submittedName>
</protein>
<keyword evidence="1 4" id="KW-0378">Hydrolase</keyword>
<evidence type="ECO:0000259" key="5">
    <source>
        <dbReference type="PROSITE" id="PS51635"/>
    </source>
</evidence>
<dbReference type="KEGG" id="lfa:LFA_2608"/>
<evidence type="ECO:0000256" key="3">
    <source>
        <dbReference type="ARBA" id="ARBA00023098"/>
    </source>
</evidence>
<dbReference type="HOGENOM" id="CLU_040292_0_0_6"/>
<dbReference type="AlphaFoldDB" id="A0A098G650"/>
<dbReference type="GO" id="GO:0016042">
    <property type="term" value="P:lipid catabolic process"/>
    <property type="evidence" value="ECO:0007669"/>
    <property type="project" value="UniProtKB-UniRule"/>
</dbReference>
<keyword evidence="3 4" id="KW-0443">Lipid metabolism</keyword>
<dbReference type="GO" id="GO:0016787">
    <property type="term" value="F:hydrolase activity"/>
    <property type="evidence" value="ECO:0007669"/>
    <property type="project" value="UniProtKB-UniRule"/>
</dbReference>
<feature type="short sequence motif" description="DGA/G" evidence="4">
    <location>
        <begin position="195"/>
        <end position="197"/>
    </location>
</feature>
<feature type="active site" description="Proton acceptor" evidence="4">
    <location>
        <position position="195"/>
    </location>
</feature>
<dbReference type="PANTHER" id="PTHR14226">
    <property type="entry name" value="NEUROPATHY TARGET ESTERASE/SWISS CHEESE D.MELANOGASTER"/>
    <property type="match status" value="1"/>
</dbReference>
<dbReference type="STRING" id="1212491.LFA_2608"/>
<keyword evidence="7" id="KW-1185">Reference proteome</keyword>
<feature type="domain" description="PNPLA" evidence="5">
    <location>
        <begin position="9"/>
        <end position="208"/>
    </location>
</feature>
<feature type="active site" description="Nucleophile" evidence="4">
    <location>
        <position position="43"/>
    </location>
</feature>
<evidence type="ECO:0000256" key="2">
    <source>
        <dbReference type="ARBA" id="ARBA00022963"/>
    </source>
</evidence>
<dbReference type="InterPro" id="IPR050301">
    <property type="entry name" value="NTE"/>
</dbReference>
<reference evidence="7" key="1">
    <citation type="submission" date="2014-09" db="EMBL/GenBank/DDBJ databases">
        <authorList>
            <person name="Gomez-Valero L."/>
        </authorList>
    </citation>
    <scope>NUCLEOTIDE SEQUENCE [LARGE SCALE GENOMIC DNA]</scope>
    <source>
        <strain evidence="7">ATCC700992</strain>
    </source>
</reference>
<evidence type="ECO:0000256" key="4">
    <source>
        <dbReference type="PROSITE-ProRule" id="PRU01161"/>
    </source>
</evidence>
<dbReference type="OrthoDB" id="9807112at2"/>
<dbReference type="RefSeq" id="WP_045096382.1">
    <property type="nucleotide sequence ID" value="NZ_LN614827.1"/>
</dbReference>
<organism evidence="6 7">
    <name type="scientific">Legionella fallonii LLAP-10</name>
    <dbReference type="NCBI Taxonomy" id="1212491"/>
    <lineage>
        <taxon>Bacteria</taxon>
        <taxon>Pseudomonadati</taxon>
        <taxon>Pseudomonadota</taxon>
        <taxon>Gammaproteobacteria</taxon>
        <taxon>Legionellales</taxon>
        <taxon>Legionellaceae</taxon>
        <taxon>Legionella</taxon>
    </lineage>
</organism>
<sequence length="340" mass="38707">MPKRKKVNLALQGGGAHGAFTWGLLDKFLESDLFSIEGISATSAGSMNAAVLAYGFLKGGTEGARQALYEFWHAMSEYGTAFGITNKNPFDFFYEPILKAPLNFSLFSSITNLLSPYQFNPLNFHPIRDVLEQEIDIEQVKNNSKIKLFICATNVKTGKIRIFNNSELSIDALLASACLPKLFQAIEIDNEFYWDGGYLGNPAIFPLIYNTQCRDIIVFHTVPILREEIPTTTAEIDARLREVSFNSSLMREMRAIAFVGNLIDRGWIKKEFEHNLKKLFMHCIRADNSLRDCPLYSVYSPEWDFLTTLRDLGRAEASLWIEKHYDSVGHRTTIDFNEWL</sequence>
<name>A0A098G650_9GAMM</name>
<gene>
    <name evidence="6" type="ORF">LFA_2608</name>
</gene>
<keyword evidence="2 4" id="KW-0442">Lipid degradation</keyword>
<feature type="short sequence motif" description="GXGXXG" evidence="4">
    <location>
        <begin position="13"/>
        <end position="18"/>
    </location>
</feature>
<dbReference type="EMBL" id="LN614827">
    <property type="protein sequence ID" value="CEG57978.1"/>
    <property type="molecule type" value="Genomic_DNA"/>
</dbReference>